<evidence type="ECO:0000313" key="3">
    <source>
        <dbReference type="WBParaSite" id="HCON_00027460-00001"/>
    </source>
</evidence>
<proteinExistence type="predicted"/>
<keyword evidence="2" id="KW-1185">Reference proteome</keyword>
<name>A0A7I4Y0B2_HAECO</name>
<protein>
    <submittedName>
        <fullName evidence="3">SCP domain-containing protein</fullName>
    </submittedName>
</protein>
<organism evidence="2 3">
    <name type="scientific">Haemonchus contortus</name>
    <name type="common">Barber pole worm</name>
    <dbReference type="NCBI Taxonomy" id="6289"/>
    <lineage>
        <taxon>Eukaryota</taxon>
        <taxon>Metazoa</taxon>
        <taxon>Ecdysozoa</taxon>
        <taxon>Nematoda</taxon>
        <taxon>Chromadorea</taxon>
        <taxon>Rhabditida</taxon>
        <taxon>Rhabditina</taxon>
        <taxon>Rhabditomorpha</taxon>
        <taxon>Strongyloidea</taxon>
        <taxon>Trichostrongylidae</taxon>
        <taxon>Haemonchus</taxon>
    </lineage>
</organism>
<accession>A0A7I4Y0B2</accession>
<dbReference type="AlphaFoldDB" id="A0A7I4Y0B2"/>
<evidence type="ECO:0000313" key="2">
    <source>
        <dbReference type="Proteomes" id="UP000025227"/>
    </source>
</evidence>
<evidence type="ECO:0000256" key="1">
    <source>
        <dbReference type="SAM" id="SignalP"/>
    </source>
</evidence>
<sequence length="142" mass="15777">MYSLIALLICYTLLLTEGHTKSEEEFQYRQNVPKIAKKALLDAINEERETLGLESKIEYDRELSKKAHKGESGGPLSLLEGQSAFENTWKETLKNALTSNGKGKTNFAEKIGCEITLKTSPEDGSHIVILYCLLGDKDGNVL</sequence>
<keyword evidence="1" id="KW-0732">Signal</keyword>
<feature type="signal peptide" evidence="1">
    <location>
        <begin position="1"/>
        <end position="18"/>
    </location>
</feature>
<dbReference type="Proteomes" id="UP000025227">
    <property type="component" value="Unplaced"/>
</dbReference>
<feature type="chain" id="PRO_5029732544" evidence="1">
    <location>
        <begin position="19"/>
        <end position="142"/>
    </location>
</feature>
<dbReference type="WBParaSite" id="HCON_00027460-00001">
    <property type="protein sequence ID" value="HCON_00027460-00001"/>
    <property type="gene ID" value="HCON_00027460"/>
</dbReference>
<reference evidence="3" key="1">
    <citation type="submission" date="2020-12" db="UniProtKB">
        <authorList>
            <consortium name="WormBaseParasite"/>
        </authorList>
    </citation>
    <scope>IDENTIFICATION</scope>
    <source>
        <strain evidence="3">MHco3</strain>
    </source>
</reference>